<dbReference type="AlphaFoldDB" id="A0A0D7BG69"/>
<dbReference type="PROSITE" id="PS51526">
    <property type="entry name" value="RFX_DBD"/>
    <property type="match status" value="1"/>
</dbReference>
<dbReference type="InterPro" id="IPR052406">
    <property type="entry name" value="Chromatin_Remodeling_Comp"/>
</dbReference>
<dbReference type="InterPro" id="IPR016024">
    <property type="entry name" value="ARM-type_fold"/>
</dbReference>
<feature type="region of interest" description="Disordered" evidence="5">
    <location>
        <begin position="581"/>
        <end position="615"/>
    </location>
</feature>
<dbReference type="GO" id="GO:0006355">
    <property type="term" value="P:regulation of DNA-templated transcription"/>
    <property type="evidence" value="ECO:0007669"/>
    <property type="project" value="InterPro"/>
</dbReference>
<keyword evidence="1" id="KW-0156">Chromatin regulator</keyword>
<evidence type="ECO:0000256" key="1">
    <source>
        <dbReference type="ARBA" id="ARBA00022853"/>
    </source>
</evidence>
<dbReference type="STRING" id="1314674.A0A0D7BG69"/>
<accession>A0A0D7BG69</accession>
<dbReference type="GO" id="GO:0003677">
    <property type="term" value="F:DNA binding"/>
    <property type="evidence" value="ECO:0007669"/>
    <property type="project" value="InterPro"/>
</dbReference>
<dbReference type="InterPro" id="IPR011989">
    <property type="entry name" value="ARM-like"/>
</dbReference>
<protein>
    <recommendedName>
        <fullName evidence="6">RFX-type winged-helix domain-containing protein</fullName>
    </recommendedName>
</protein>
<keyword evidence="2" id="KW-0805">Transcription regulation</keyword>
<keyword evidence="8" id="KW-1185">Reference proteome</keyword>
<dbReference type="SUPFAM" id="SSF48371">
    <property type="entry name" value="ARM repeat"/>
    <property type="match status" value="1"/>
</dbReference>
<proteinExistence type="predicted"/>
<evidence type="ECO:0000256" key="4">
    <source>
        <dbReference type="ARBA" id="ARBA00023242"/>
    </source>
</evidence>
<name>A0A0D7BG69_9AGAR</name>
<dbReference type="OrthoDB" id="338531at2759"/>
<evidence type="ECO:0000259" key="6">
    <source>
        <dbReference type="PROSITE" id="PS51526"/>
    </source>
</evidence>
<dbReference type="Gene3D" id="1.25.10.10">
    <property type="entry name" value="Leucine-rich Repeat Variant"/>
    <property type="match status" value="1"/>
</dbReference>
<dbReference type="Proteomes" id="UP000054007">
    <property type="component" value="Unassembled WGS sequence"/>
</dbReference>
<gene>
    <name evidence="7" type="ORF">CYLTODRAFT_394257</name>
</gene>
<keyword evidence="3" id="KW-0804">Transcription</keyword>
<sequence>MSTGVMSFTNVTRSTNQAQYYAPYAASNATIPRPPQGQANVKDDYERWYTEQIPNNRMALALQSGVEQEVSWALDRVLQLCLTETFIFSIIPGILDGLFLPAEWYSLEGYKKFNTSNTLFAIPRELEKKRLHAIQAMFALRNCALNAHDCSELVRHSHTMPLIIHALQNVTSNGDENTEFLLHCTEFMHIIASHYHPTALNWLGTRITKPLEVMAAASPNRPSIISALRALTLLMNSPTNVALLRADSLAVTASIRYLPLFMDIPLVDACINYLYVHLSQQNMARAFMHHPDMPSVLRVLVSLLLSEQEEVERATDIGVPTRAIPTQILGTATVHSLSQSELDWLLPMAEPTRCFEWMKLVFVYEPDAEVTQVDFWKLYQDVFQPFAAQHALLPASEVIKNVTLVFPEARAMVLDGPPAKFIVKGVARRMDTTSMERLKCRWERDQCPALVFSTPNGLAEHVKGHVLQLEATQAPCLWGSCTREALPKSALRAHVLTHLASKKPPDLPSSQSDTITVVAEAPDTQLLTPMQRILPPAPVTKLRFPEAAKDPPSTSLAALLVIRILFRTAFTSTEEAPRVDDDHFGFPGIVDEQEDSETPKATGDERTKEREGCRRGKKAFAGVRHLLQRVSIRDEPLMGWITEMLDASLTGDLYE</sequence>
<feature type="domain" description="RFX-type winged-helix" evidence="6">
    <location>
        <begin position="354"/>
        <end position="430"/>
    </location>
</feature>
<evidence type="ECO:0000313" key="7">
    <source>
        <dbReference type="EMBL" id="KIY69175.1"/>
    </source>
</evidence>
<dbReference type="InterPro" id="IPR003150">
    <property type="entry name" value="DNA-bd_RFX"/>
</dbReference>
<dbReference type="PANTHER" id="PTHR22970">
    <property type="entry name" value="AT-RICH INTERACTIVE DOMAIN-CONTAINING PROTEIN 2"/>
    <property type="match status" value="1"/>
</dbReference>
<evidence type="ECO:0000256" key="5">
    <source>
        <dbReference type="SAM" id="MobiDB-lite"/>
    </source>
</evidence>
<organism evidence="7 8">
    <name type="scientific">Cylindrobasidium torrendii FP15055 ss-10</name>
    <dbReference type="NCBI Taxonomy" id="1314674"/>
    <lineage>
        <taxon>Eukaryota</taxon>
        <taxon>Fungi</taxon>
        <taxon>Dikarya</taxon>
        <taxon>Basidiomycota</taxon>
        <taxon>Agaricomycotina</taxon>
        <taxon>Agaricomycetes</taxon>
        <taxon>Agaricomycetidae</taxon>
        <taxon>Agaricales</taxon>
        <taxon>Marasmiineae</taxon>
        <taxon>Physalacriaceae</taxon>
        <taxon>Cylindrobasidium</taxon>
    </lineage>
</organism>
<evidence type="ECO:0000313" key="8">
    <source>
        <dbReference type="Proteomes" id="UP000054007"/>
    </source>
</evidence>
<feature type="compositionally biased region" description="Basic and acidic residues" evidence="5">
    <location>
        <begin position="602"/>
        <end position="614"/>
    </location>
</feature>
<reference evidence="7 8" key="1">
    <citation type="journal article" date="2015" name="Fungal Genet. Biol.">
        <title>Evolution of novel wood decay mechanisms in Agaricales revealed by the genome sequences of Fistulina hepatica and Cylindrobasidium torrendii.</title>
        <authorList>
            <person name="Floudas D."/>
            <person name="Held B.W."/>
            <person name="Riley R."/>
            <person name="Nagy L.G."/>
            <person name="Koehler G."/>
            <person name="Ransdell A.S."/>
            <person name="Younus H."/>
            <person name="Chow J."/>
            <person name="Chiniquy J."/>
            <person name="Lipzen A."/>
            <person name="Tritt A."/>
            <person name="Sun H."/>
            <person name="Haridas S."/>
            <person name="LaButti K."/>
            <person name="Ohm R.A."/>
            <person name="Kues U."/>
            <person name="Blanchette R.A."/>
            <person name="Grigoriev I.V."/>
            <person name="Minto R.E."/>
            <person name="Hibbett D.S."/>
        </authorList>
    </citation>
    <scope>NUCLEOTIDE SEQUENCE [LARGE SCALE GENOMIC DNA]</scope>
    <source>
        <strain evidence="7 8">FP15055 ss-10</strain>
    </source>
</reference>
<evidence type="ECO:0000256" key="3">
    <source>
        <dbReference type="ARBA" id="ARBA00023163"/>
    </source>
</evidence>
<dbReference type="EMBL" id="KN880489">
    <property type="protein sequence ID" value="KIY69175.1"/>
    <property type="molecule type" value="Genomic_DNA"/>
</dbReference>
<dbReference type="GO" id="GO:0006325">
    <property type="term" value="P:chromatin organization"/>
    <property type="evidence" value="ECO:0007669"/>
    <property type="project" value="UniProtKB-KW"/>
</dbReference>
<keyword evidence="4" id="KW-0539">Nucleus</keyword>
<dbReference type="GO" id="GO:0016586">
    <property type="term" value="C:RSC-type complex"/>
    <property type="evidence" value="ECO:0007669"/>
    <property type="project" value="TreeGrafter"/>
</dbReference>
<evidence type="ECO:0000256" key="2">
    <source>
        <dbReference type="ARBA" id="ARBA00023015"/>
    </source>
</evidence>
<dbReference type="PANTHER" id="PTHR22970:SF14">
    <property type="entry name" value="AT-RICH INTERACTIVE DOMAIN-CONTAINING PROTEIN 2"/>
    <property type="match status" value="1"/>
</dbReference>